<evidence type="ECO:0000313" key="2">
    <source>
        <dbReference type="Proteomes" id="UP001239111"/>
    </source>
</evidence>
<organism evidence="1 2">
    <name type="scientific">Eretmocerus hayati</name>
    <dbReference type="NCBI Taxonomy" id="131215"/>
    <lineage>
        <taxon>Eukaryota</taxon>
        <taxon>Metazoa</taxon>
        <taxon>Ecdysozoa</taxon>
        <taxon>Arthropoda</taxon>
        <taxon>Hexapoda</taxon>
        <taxon>Insecta</taxon>
        <taxon>Pterygota</taxon>
        <taxon>Neoptera</taxon>
        <taxon>Endopterygota</taxon>
        <taxon>Hymenoptera</taxon>
        <taxon>Apocrita</taxon>
        <taxon>Proctotrupomorpha</taxon>
        <taxon>Chalcidoidea</taxon>
        <taxon>Aphelinidae</taxon>
        <taxon>Aphelininae</taxon>
        <taxon>Eretmocerus</taxon>
    </lineage>
</organism>
<keyword evidence="2" id="KW-1185">Reference proteome</keyword>
<gene>
    <name evidence="1" type="ORF">QAD02_005903</name>
</gene>
<protein>
    <submittedName>
        <fullName evidence="1">Uncharacterized protein</fullName>
    </submittedName>
</protein>
<sequence>MAAQQRYEARSCLHQLYFVLLLLFVVFYIVSGTKTATSLEAKVYPYPSDNSTWRITIKSSKNLWVAGWSIEPDCQSNKPLQRADEGRGFFEQSYELLQVDQEELYPGRRVWLCGKQVENVQTKPIVLSSGKPQ</sequence>
<proteinExistence type="predicted"/>
<comment type="caution">
    <text evidence="1">The sequence shown here is derived from an EMBL/GenBank/DDBJ whole genome shotgun (WGS) entry which is preliminary data.</text>
</comment>
<dbReference type="Proteomes" id="UP001239111">
    <property type="component" value="Chromosome 4"/>
</dbReference>
<reference evidence="1" key="1">
    <citation type="submission" date="2023-04" db="EMBL/GenBank/DDBJ databases">
        <title>A chromosome-level genome assembly of the parasitoid wasp Eretmocerus hayati.</title>
        <authorList>
            <person name="Zhong Y."/>
            <person name="Liu S."/>
            <person name="Liu Y."/>
        </authorList>
    </citation>
    <scope>NUCLEOTIDE SEQUENCE</scope>
    <source>
        <strain evidence="1">ZJU_SS_LIU_2023</strain>
    </source>
</reference>
<evidence type="ECO:0000313" key="1">
    <source>
        <dbReference type="EMBL" id="KAJ8664241.1"/>
    </source>
</evidence>
<name>A0ACC2N0J9_9HYME</name>
<accession>A0ACC2N0J9</accession>
<dbReference type="EMBL" id="CM056744">
    <property type="protein sequence ID" value="KAJ8664241.1"/>
    <property type="molecule type" value="Genomic_DNA"/>
</dbReference>